<dbReference type="PANTHER" id="PTHR20963:SF23">
    <property type="entry name" value="3-PHYTASE"/>
    <property type="match status" value="1"/>
</dbReference>
<dbReference type="InterPro" id="IPR033379">
    <property type="entry name" value="Acid_Pase_AS"/>
</dbReference>
<evidence type="ECO:0000256" key="5">
    <source>
        <dbReference type="PIRSR" id="PIRSR000894-1"/>
    </source>
</evidence>
<keyword evidence="8" id="KW-1185">Reference proteome</keyword>
<dbReference type="AlphaFoldDB" id="A0A9Q8P8M8"/>
<dbReference type="Gene3D" id="3.40.50.1240">
    <property type="entry name" value="Phosphoglycerate mutase-like"/>
    <property type="match status" value="1"/>
</dbReference>
<dbReference type="EMBL" id="CP090167">
    <property type="protein sequence ID" value="UJO17384.1"/>
    <property type="molecule type" value="Genomic_DNA"/>
</dbReference>
<dbReference type="OMA" id="ANSPWFA"/>
<dbReference type="GeneID" id="71985763"/>
<dbReference type="GO" id="GO:0003993">
    <property type="term" value="F:acid phosphatase activity"/>
    <property type="evidence" value="ECO:0007669"/>
    <property type="project" value="TreeGrafter"/>
</dbReference>
<dbReference type="RefSeq" id="XP_047761750.1">
    <property type="nucleotide sequence ID" value="XM_047905033.1"/>
</dbReference>
<dbReference type="PROSITE" id="PS00616">
    <property type="entry name" value="HIS_ACID_PHOSPHAT_1"/>
    <property type="match status" value="1"/>
</dbReference>
<dbReference type="InterPro" id="IPR000560">
    <property type="entry name" value="His_Pase_clade-2"/>
</dbReference>
<evidence type="ECO:0000313" key="7">
    <source>
        <dbReference type="EMBL" id="UJO17384.1"/>
    </source>
</evidence>
<comment type="similarity">
    <text evidence="1">Belongs to the histidine acid phosphatase family.</text>
</comment>
<dbReference type="Proteomes" id="UP000756132">
    <property type="component" value="Chromosome 5"/>
</dbReference>
<dbReference type="PANTHER" id="PTHR20963">
    <property type="entry name" value="MULTIPLE INOSITOL POLYPHOSPHATE PHOSPHATASE-RELATED"/>
    <property type="match status" value="1"/>
</dbReference>
<dbReference type="GO" id="GO:0016158">
    <property type="term" value="F:inositol hexakisphosphate 3-phosphatase activity"/>
    <property type="evidence" value="ECO:0007669"/>
    <property type="project" value="UniProtKB-EC"/>
</dbReference>
<feature type="active site" description="Nucleophile" evidence="5">
    <location>
        <position position="60"/>
    </location>
</feature>
<evidence type="ECO:0000256" key="1">
    <source>
        <dbReference type="ARBA" id="ARBA00005375"/>
    </source>
</evidence>
<reference evidence="7" key="2">
    <citation type="journal article" date="2022" name="Microb. Genom.">
        <title>A chromosome-scale genome assembly of the tomato pathogen Cladosporium fulvum reveals a compartmentalized genome architecture and the presence of a dispensable chromosome.</title>
        <authorList>
            <person name="Zaccaron A.Z."/>
            <person name="Chen L.H."/>
            <person name="Samaras A."/>
            <person name="Stergiopoulos I."/>
        </authorList>
    </citation>
    <scope>NUCLEOTIDE SEQUENCE</scope>
    <source>
        <strain evidence="7">Race5_Kim</strain>
    </source>
</reference>
<name>A0A9Q8P8M8_PASFU</name>
<gene>
    <name evidence="7" type="ORF">CLAFUR5_05885</name>
</gene>
<evidence type="ECO:0000256" key="2">
    <source>
        <dbReference type="ARBA" id="ARBA00012632"/>
    </source>
</evidence>
<evidence type="ECO:0000313" key="8">
    <source>
        <dbReference type="Proteomes" id="UP000756132"/>
    </source>
</evidence>
<organism evidence="7 8">
    <name type="scientific">Passalora fulva</name>
    <name type="common">Tomato leaf mold</name>
    <name type="synonym">Cladosporium fulvum</name>
    <dbReference type="NCBI Taxonomy" id="5499"/>
    <lineage>
        <taxon>Eukaryota</taxon>
        <taxon>Fungi</taxon>
        <taxon>Dikarya</taxon>
        <taxon>Ascomycota</taxon>
        <taxon>Pezizomycotina</taxon>
        <taxon>Dothideomycetes</taxon>
        <taxon>Dothideomycetidae</taxon>
        <taxon>Mycosphaerellales</taxon>
        <taxon>Mycosphaerellaceae</taxon>
        <taxon>Fulvia</taxon>
    </lineage>
</organism>
<dbReference type="CDD" id="cd07061">
    <property type="entry name" value="HP_HAP_like"/>
    <property type="match status" value="1"/>
</dbReference>
<accession>A0A9Q8P8M8</accession>
<sequence>MLTSGVVAVTLSKLPIVASFDPLHHIGGNGPWFSAPNVFNIDAEPPTGCVVDQVAFVSRHGSRYPDPGAYNEWTATSAKSHAANFTTTSSELNFLKTWQPILRHPELELSQLSLGGYKELYEMGVEYRYRYPSLYVENDPFVLWANWYNRYLFRVIDSARLFARGYLGPNATDVGTVYVVNASDSRAVANSLAPSDLCPNYQNSGGGEHATIWANTYLPPVVDRIDSLLHGLEFNTSDVSIFPYLCGFETQILGRRSPWCDVFTEEEILFYEYAQDIRYWYGTGLGTELEKNMMLPFLTSLVQRFVDGPNATYSRANNSTRFKPNPLIAVLSNDGQINQLAAAIGVFDGQPDLPATNVLQNRTFRASNFDTMRGTIGFERLSRGLSSAKEGTFLRVKLNDAVYPVVGCDQGPGRSCALRSYREIVERKSAALGDFEVACGIGNSSVAPVGSKNIRVPTFD</sequence>
<proteinExistence type="inferred from homology"/>
<evidence type="ECO:0000256" key="4">
    <source>
        <dbReference type="ARBA" id="ARBA00023180"/>
    </source>
</evidence>
<evidence type="ECO:0000256" key="6">
    <source>
        <dbReference type="PIRSR" id="PIRSR000894-2"/>
    </source>
</evidence>
<dbReference type="SUPFAM" id="SSF53254">
    <property type="entry name" value="Phosphoglycerate mutase-like"/>
    <property type="match status" value="1"/>
</dbReference>
<dbReference type="InterPro" id="IPR016274">
    <property type="entry name" value="Histidine_acid_Pase_euk"/>
</dbReference>
<dbReference type="InterPro" id="IPR029033">
    <property type="entry name" value="His_PPase_superfam"/>
</dbReference>
<keyword evidence="4" id="KW-0325">Glycoprotein</keyword>
<feature type="active site" description="Proton donor" evidence="5">
    <location>
        <position position="334"/>
    </location>
</feature>
<dbReference type="EC" id="3.1.3.8" evidence="2"/>
<feature type="disulfide bond" evidence="6">
    <location>
        <begin position="246"/>
        <end position="260"/>
    </location>
</feature>
<dbReference type="OrthoDB" id="6509975at2759"/>
<dbReference type="Pfam" id="PF00328">
    <property type="entry name" value="His_Phos_2"/>
    <property type="match status" value="1"/>
</dbReference>
<keyword evidence="3" id="KW-0378">Hydrolase</keyword>
<keyword evidence="6" id="KW-1015">Disulfide bond</keyword>
<evidence type="ECO:0000256" key="3">
    <source>
        <dbReference type="ARBA" id="ARBA00022801"/>
    </source>
</evidence>
<dbReference type="KEGG" id="ffu:CLAFUR5_05885"/>
<protein>
    <recommendedName>
        <fullName evidence="2">3-phytase</fullName>
        <ecNumber evidence="2">3.1.3.8</ecNumber>
    </recommendedName>
</protein>
<dbReference type="PIRSF" id="PIRSF000894">
    <property type="entry name" value="Acid_phosphatase"/>
    <property type="match status" value="1"/>
</dbReference>
<reference evidence="7" key="1">
    <citation type="submission" date="2021-12" db="EMBL/GenBank/DDBJ databases">
        <authorList>
            <person name="Zaccaron A."/>
            <person name="Stergiopoulos I."/>
        </authorList>
    </citation>
    <scope>NUCLEOTIDE SEQUENCE</scope>
    <source>
        <strain evidence="7">Race5_Kim</strain>
    </source>
</reference>
<feature type="disulfide bond" evidence="6">
    <location>
        <begin position="408"/>
        <end position="416"/>
    </location>
</feature>
<dbReference type="GO" id="GO:0009277">
    <property type="term" value="C:fungal-type cell wall"/>
    <property type="evidence" value="ECO:0007669"/>
    <property type="project" value="TreeGrafter"/>
</dbReference>